<dbReference type="GO" id="GO:0005886">
    <property type="term" value="C:plasma membrane"/>
    <property type="evidence" value="ECO:0007669"/>
    <property type="project" value="UniProtKB-SubCell"/>
</dbReference>
<feature type="transmembrane region" description="Helical" evidence="8">
    <location>
        <begin position="232"/>
        <end position="253"/>
    </location>
</feature>
<evidence type="ECO:0000256" key="4">
    <source>
        <dbReference type="ARBA" id="ARBA00022692"/>
    </source>
</evidence>
<dbReference type="AlphaFoldDB" id="A0A5C6ANB7"/>
<dbReference type="NCBIfam" id="TIGR00836">
    <property type="entry name" value="amt"/>
    <property type="match status" value="1"/>
</dbReference>
<comment type="similarity">
    <text evidence="2 8">Belongs to the ammonia transporter channel (TC 1.A.11.2) family.</text>
</comment>
<comment type="subcellular location">
    <subcellularLocation>
        <location evidence="8">Cell membrane</location>
        <topology evidence="8">Multi-pass membrane protein</topology>
    </subcellularLocation>
    <subcellularLocation>
        <location evidence="1">Membrane</location>
        <topology evidence="1">Multi-pass membrane protein</topology>
    </subcellularLocation>
</comment>
<keyword evidence="7 8" id="KW-0924">Ammonia transport</keyword>
<dbReference type="InterPro" id="IPR029020">
    <property type="entry name" value="Ammonium/urea_transptr"/>
</dbReference>
<dbReference type="PANTHER" id="PTHR11730">
    <property type="entry name" value="AMMONIUM TRANSPORTER"/>
    <property type="match status" value="1"/>
</dbReference>
<feature type="transmembrane region" description="Helical" evidence="8">
    <location>
        <begin position="395"/>
        <end position="416"/>
    </location>
</feature>
<evidence type="ECO:0000313" key="11">
    <source>
        <dbReference type="Proteomes" id="UP000316213"/>
    </source>
</evidence>
<feature type="transmembrane region" description="Helical" evidence="8">
    <location>
        <begin position="141"/>
        <end position="160"/>
    </location>
</feature>
<evidence type="ECO:0000256" key="5">
    <source>
        <dbReference type="ARBA" id="ARBA00022989"/>
    </source>
</evidence>
<feature type="transmembrane region" description="Helical" evidence="8">
    <location>
        <begin position="307"/>
        <end position="324"/>
    </location>
</feature>
<feature type="transmembrane region" description="Helical" evidence="8">
    <location>
        <begin position="265"/>
        <end position="286"/>
    </location>
</feature>
<evidence type="ECO:0000256" key="6">
    <source>
        <dbReference type="ARBA" id="ARBA00023136"/>
    </source>
</evidence>
<dbReference type="InterPro" id="IPR002229">
    <property type="entry name" value="RhesusRHD"/>
</dbReference>
<name>A0A5C6ANB7_9BACT</name>
<feature type="transmembrane region" description="Helical" evidence="8">
    <location>
        <begin position="205"/>
        <end position="225"/>
    </location>
</feature>
<dbReference type="PANTHER" id="PTHR11730:SF62">
    <property type="entry name" value="AMMONIUM TRANSPORTER SLL1017-RELATED"/>
    <property type="match status" value="1"/>
</dbReference>
<keyword evidence="6 8" id="KW-0472">Membrane</keyword>
<keyword evidence="3 8" id="KW-0813">Transport</keyword>
<reference evidence="10 11" key="1">
    <citation type="submission" date="2019-02" db="EMBL/GenBank/DDBJ databases">
        <title>Deep-cultivation of Planctomycetes and their phenomic and genomic characterization uncovers novel biology.</title>
        <authorList>
            <person name="Wiegand S."/>
            <person name="Jogler M."/>
            <person name="Boedeker C."/>
            <person name="Pinto D."/>
            <person name="Vollmers J."/>
            <person name="Rivas-Marin E."/>
            <person name="Kohn T."/>
            <person name="Peeters S.H."/>
            <person name="Heuer A."/>
            <person name="Rast P."/>
            <person name="Oberbeckmann S."/>
            <person name="Bunk B."/>
            <person name="Jeske O."/>
            <person name="Meyerdierks A."/>
            <person name="Storesund J.E."/>
            <person name="Kallscheuer N."/>
            <person name="Luecker S."/>
            <person name="Lage O.M."/>
            <person name="Pohl T."/>
            <person name="Merkel B.J."/>
            <person name="Hornburger P."/>
            <person name="Mueller R.-W."/>
            <person name="Bruemmer F."/>
            <person name="Labrenz M."/>
            <person name="Spormann A.M."/>
            <person name="Op Den Camp H."/>
            <person name="Overmann J."/>
            <person name="Amann R."/>
            <person name="Jetten M.S.M."/>
            <person name="Mascher T."/>
            <person name="Medema M.H."/>
            <person name="Devos D.P."/>
            <person name="Kaster A.-K."/>
            <person name="Ovreas L."/>
            <person name="Rohde M."/>
            <person name="Galperin M.Y."/>
            <person name="Jogler C."/>
        </authorList>
    </citation>
    <scope>NUCLEOTIDE SEQUENCE [LARGE SCALE GENOMIC DNA]</scope>
    <source>
        <strain evidence="10 11">Pla100</strain>
    </source>
</reference>
<dbReference type="Proteomes" id="UP000316213">
    <property type="component" value="Unassembled WGS sequence"/>
</dbReference>
<gene>
    <name evidence="10" type="primary">amtB_1</name>
    <name evidence="10" type="ORF">Pla100_12780</name>
</gene>
<evidence type="ECO:0000256" key="1">
    <source>
        <dbReference type="ARBA" id="ARBA00004141"/>
    </source>
</evidence>
<evidence type="ECO:0000256" key="3">
    <source>
        <dbReference type="ARBA" id="ARBA00022448"/>
    </source>
</evidence>
<sequence>MFSSLTSPSGFSMGPSGQWLGLGIRPSWLVMVLLVGMMGIGASLASVASAQEEPAAATETAEVADASGDVEAAPAEEAEAEAVVFASPEDVDAATSFTYTINTLIMFICAVLVIFMQAGFAMVEVGLNSAKNTVNILAKNVMDLSVGVLLFLFVGYALMYPGDSWTVDKYLGNFSSLVTRDAQVDDTGAFSEAPSSAGWSNSADFLFQVAFAATAATIVSGAVAGRMKFGAYLVYSAILTGLIYPISGSWKWGGGFLADMGFADFAGSVVVHAVGGFAGLAGAIFLGPRLGRYTADGKSVPLPGHNVAFAALGVFILWVGWYGFNPGSQLTYDGVTNAEATTYIALTTTIAAAAGAVVALVCAWGMYGKPDLTMALNGVLGGLVGITANCDQVSQISAVLIGAVGGALVVLSVTLLDKLKIDDPVGAFPVHGVCGVWGGIATGLFGTGIPEGMTRGGYIGVQCLSTLIICAWAFITMSIVFGVLKAMGMLRVSPEEEQAGLDISEHGMHAYPSDAIAGGAIA</sequence>
<feature type="transmembrane region" description="Helical" evidence="8">
    <location>
        <begin position="428"/>
        <end position="447"/>
    </location>
</feature>
<dbReference type="PROSITE" id="PS01219">
    <property type="entry name" value="AMMONIUM_TRANSP"/>
    <property type="match status" value="1"/>
</dbReference>
<keyword evidence="5 8" id="KW-1133">Transmembrane helix</keyword>
<feature type="transmembrane region" description="Helical" evidence="8">
    <location>
        <begin position="97"/>
        <end position="120"/>
    </location>
</feature>
<dbReference type="Gene3D" id="1.10.3430.10">
    <property type="entry name" value="Ammonium transporter AmtB like domains"/>
    <property type="match status" value="1"/>
</dbReference>
<dbReference type="SUPFAM" id="SSF111352">
    <property type="entry name" value="Ammonium transporter"/>
    <property type="match status" value="1"/>
</dbReference>
<proteinExistence type="inferred from homology"/>
<feature type="transmembrane region" description="Helical" evidence="8">
    <location>
        <begin position="459"/>
        <end position="484"/>
    </location>
</feature>
<comment type="caution">
    <text evidence="10">The sequence shown here is derived from an EMBL/GenBank/DDBJ whole genome shotgun (WGS) entry which is preliminary data.</text>
</comment>
<dbReference type="Pfam" id="PF00909">
    <property type="entry name" value="Ammonium_transp"/>
    <property type="match status" value="1"/>
</dbReference>
<dbReference type="PRINTS" id="PR00342">
    <property type="entry name" value="RHESUSRHD"/>
</dbReference>
<dbReference type="EMBL" id="SJPM01000002">
    <property type="protein sequence ID" value="TWU01543.1"/>
    <property type="molecule type" value="Genomic_DNA"/>
</dbReference>
<dbReference type="InterPro" id="IPR001905">
    <property type="entry name" value="Ammonium_transpt"/>
</dbReference>
<evidence type="ECO:0000313" key="10">
    <source>
        <dbReference type="EMBL" id="TWU01543.1"/>
    </source>
</evidence>
<feature type="transmembrane region" description="Helical" evidence="8">
    <location>
        <begin position="28"/>
        <end position="48"/>
    </location>
</feature>
<organism evidence="10 11">
    <name type="scientific">Neorhodopirellula pilleata</name>
    <dbReference type="NCBI Taxonomy" id="2714738"/>
    <lineage>
        <taxon>Bacteria</taxon>
        <taxon>Pseudomonadati</taxon>
        <taxon>Planctomycetota</taxon>
        <taxon>Planctomycetia</taxon>
        <taxon>Pirellulales</taxon>
        <taxon>Pirellulaceae</taxon>
        <taxon>Neorhodopirellula</taxon>
    </lineage>
</organism>
<accession>A0A5C6ANB7</accession>
<keyword evidence="11" id="KW-1185">Reference proteome</keyword>
<dbReference type="InterPro" id="IPR018047">
    <property type="entry name" value="Ammonium_transpt_CS"/>
</dbReference>
<evidence type="ECO:0000259" key="9">
    <source>
        <dbReference type="Pfam" id="PF00909"/>
    </source>
</evidence>
<evidence type="ECO:0000256" key="8">
    <source>
        <dbReference type="RuleBase" id="RU362002"/>
    </source>
</evidence>
<evidence type="ECO:0000256" key="7">
    <source>
        <dbReference type="ARBA" id="ARBA00023177"/>
    </source>
</evidence>
<dbReference type="InterPro" id="IPR024041">
    <property type="entry name" value="NH4_transpt_AmtB-like_dom"/>
</dbReference>
<feature type="transmembrane region" description="Helical" evidence="8">
    <location>
        <begin position="344"/>
        <end position="365"/>
    </location>
</feature>
<dbReference type="GO" id="GO:0097272">
    <property type="term" value="P:ammonium homeostasis"/>
    <property type="evidence" value="ECO:0007669"/>
    <property type="project" value="TreeGrafter"/>
</dbReference>
<dbReference type="GO" id="GO:0008519">
    <property type="term" value="F:ammonium channel activity"/>
    <property type="evidence" value="ECO:0007669"/>
    <property type="project" value="InterPro"/>
</dbReference>
<evidence type="ECO:0000256" key="2">
    <source>
        <dbReference type="ARBA" id="ARBA00005887"/>
    </source>
</evidence>
<keyword evidence="4 8" id="KW-0812">Transmembrane</keyword>
<protein>
    <recommendedName>
        <fullName evidence="8">Ammonium transporter</fullName>
    </recommendedName>
</protein>
<feature type="domain" description="Ammonium transporter AmtB-like" evidence="9">
    <location>
        <begin position="105"/>
        <end position="511"/>
    </location>
</feature>